<evidence type="ECO:0000313" key="6">
    <source>
        <dbReference type="EMBL" id="CUH59470.1"/>
    </source>
</evidence>
<evidence type="ECO:0000256" key="1">
    <source>
        <dbReference type="ARBA" id="ARBA00023015"/>
    </source>
</evidence>
<dbReference type="PANTHER" id="PTHR30146">
    <property type="entry name" value="LACI-RELATED TRANSCRIPTIONAL REPRESSOR"/>
    <property type="match status" value="1"/>
</dbReference>
<sequence length="353" mass="37777">MNLKQLSEKLGLSQTTVSRALGGYPEVKAATRERVHQAALAYNYKPSRRATSLATGRSMAIGHVIPLSSNHEMVNPVFADFIAGASEVYATAGYDMLVSVVSDTDELRTYRDLAGKGTVDGVIVHAPVPQDTRIKVLHDLGLPFVVHGRAEPQAIEYSYVDINNYGAFTTATHMLLDLGHERIGLLNGTKGVDYADQRERAYCETLAARGFAPAPDLITNNEMTEHAGYDGAKRLLSAANPPTAFLASSVVIALGVHRALAELGLKLGRDISVVCHDDALSYIGNGGETPLFTGTRSSVRAAGRRCAELLLDRIASPTAPHTQEVWDVTLHMGQSTGPAPRHTAAQVTSAHDA</sequence>
<dbReference type="SUPFAM" id="SSF53822">
    <property type="entry name" value="Periplasmic binding protein-like I"/>
    <property type="match status" value="1"/>
</dbReference>
<dbReference type="InterPro" id="IPR046335">
    <property type="entry name" value="LacI/GalR-like_sensor"/>
</dbReference>
<keyword evidence="3" id="KW-0804">Transcription</keyword>
<keyword evidence="1" id="KW-0805">Transcription regulation</keyword>
<proteinExistence type="predicted"/>
<evidence type="ECO:0000256" key="4">
    <source>
        <dbReference type="SAM" id="MobiDB-lite"/>
    </source>
</evidence>
<evidence type="ECO:0000259" key="5">
    <source>
        <dbReference type="PROSITE" id="PS50932"/>
    </source>
</evidence>
<dbReference type="CDD" id="cd20010">
    <property type="entry name" value="PBP1_AglR-like"/>
    <property type="match status" value="1"/>
</dbReference>
<dbReference type="GO" id="GO:0003700">
    <property type="term" value="F:DNA-binding transcription factor activity"/>
    <property type="evidence" value="ECO:0007669"/>
    <property type="project" value="TreeGrafter"/>
</dbReference>
<dbReference type="Pfam" id="PF13377">
    <property type="entry name" value="Peripla_BP_3"/>
    <property type="match status" value="1"/>
</dbReference>
<dbReference type="CDD" id="cd01392">
    <property type="entry name" value="HTH_LacI"/>
    <property type="match status" value="1"/>
</dbReference>
<dbReference type="InterPro" id="IPR028082">
    <property type="entry name" value="Peripla_BP_I"/>
</dbReference>
<dbReference type="PROSITE" id="PS50932">
    <property type="entry name" value="HTH_LACI_2"/>
    <property type="match status" value="1"/>
</dbReference>
<dbReference type="Gene3D" id="3.40.50.2300">
    <property type="match status" value="2"/>
</dbReference>
<dbReference type="SMART" id="SM00354">
    <property type="entry name" value="HTH_LACI"/>
    <property type="match status" value="1"/>
</dbReference>
<dbReference type="InterPro" id="IPR010982">
    <property type="entry name" value="Lambda_DNA-bd_dom_sf"/>
</dbReference>
<reference evidence="6 7" key="1">
    <citation type="submission" date="2015-09" db="EMBL/GenBank/DDBJ databases">
        <authorList>
            <consortium name="Swine Surveillance"/>
        </authorList>
    </citation>
    <scope>NUCLEOTIDE SEQUENCE [LARGE SCALE GENOMIC DNA]</scope>
    <source>
        <strain evidence="6 7">CECT 5294</strain>
    </source>
</reference>
<dbReference type="GO" id="GO:0000976">
    <property type="term" value="F:transcription cis-regulatory region binding"/>
    <property type="evidence" value="ECO:0007669"/>
    <property type="project" value="TreeGrafter"/>
</dbReference>
<gene>
    <name evidence="6" type="primary">rafR_1</name>
    <name evidence="6" type="ORF">THS5294_00756</name>
</gene>
<dbReference type="PANTHER" id="PTHR30146:SF109">
    <property type="entry name" value="HTH-TYPE TRANSCRIPTIONAL REGULATOR GALS"/>
    <property type="match status" value="1"/>
</dbReference>
<evidence type="ECO:0000256" key="3">
    <source>
        <dbReference type="ARBA" id="ARBA00023163"/>
    </source>
</evidence>
<dbReference type="SUPFAM" id="SSF47413">
    <property type="entry name" value="lambda repressor-like DNA-binding domains"/>
    <property type="match status" value="1"/>
</dbReference>
<keyword evidence="2" id="KW-0238">DNA-binding</keyword>
<feature type="domain" description="HTH lacI-type" evidence="5">
    <location>
        <begin position="1"/>
        <end position="55"/>
    </location>
</feature>
<evidence type="ECO:0000313" key="7">
    <source>
        <dbReference type="Proteomes" id="UP000051298"/>
    </source>
</evidence>
<name>A0A0P1EWR7_9RHOB</name>
<protein>
    <submittedName>
        <fullName evidence="6">Raffinose operon repressor</fullName>
    </submittedName>
</protein>
<dbReference type="Gene3D" id="1.10.260.40">
    <property type="entry name" value="lambda repressor-like DNA-binding domains"/>
    <property type="match status" value="1"/>
</dbReference>
<feature type="region of interest" description="Disordered" evidence="4">
    <location>
        <begin position="333"/>
        <end position="353"/>
    </location>
</feature>
<dbReference type="RefSeq" id="WP_058122672.1">
    <property type="nucleotide sequence ID" value="NZ_CYRX01000010.1"/>
</dbReference>
<dbReference type="Proteomes" id="UP000051298">
    <property type="component" value="Unassembled WGS sequence"/>
</dbReference>
<organism evidence="6 7">
    <name type="scientific">Thalassobacter stenotrophicus</name>
    <dbReference type="NCBI Taxonomy" id="266809"/>
    <lineage>
        <taxon>Bacteria</taxon>
        <taxon>Pseudomonadati</taxon>
        <taxon>Pseudomonadota</taxon>
        <taxon>Alphaproteobacteria</taxon>
        <taxon>Rhodobacterales</taxon>
        <taxon>Roseobacteraceae</taxon>
        <taxon>Thalassobacter</taxon>
    </lineage>
</organism>
<accession>A0A0P1EWR7</accession>
<dbReference type="EMBL" id="CYRX01000010">
    <property type="protein sequence ID" value="CUH59470.1"/>
    <property type="molecule type" value="Genomic_DNA"/>
</dbReference>
<dbReference type="AlphaFoldDB" id="A0A0P1EWR7"/>
<dbReference type="InterPro" id="IPR000843">
    <property type="entry name" value="HTH_LacI"/>
</dbReference>
<dbReference type="Pfam" id="PF00356">
    <property type="entry name" value="LacI"/>
    <property type="match status" value="1"/>
</dbReference>
<evidence type="ECO:0000256" key="2">
    <source>
        <dbReference type="ARBA" id="ARBA00023125"/>
    </source>
</evidence>